<sequence>MSSGEQLAEGAIEGIVEWTRGTLERFRWVGAEEGGEVVPYRTEPWPSPVNYGCLPGRLNPADGSEVDGVWLGTPLAVGQRVTAEPKGLLQLADGDHKVIFGDLNGHHRADLLALLAWFPPERGAQLLGARAAADWLASLPNSG</sequence>
<dbReference type="GO" id="GO:0005737">
    <property type="term" value="C:cytoplasm"/>
    <property type="evidence" value="ECO:0007669"/>
    <property type="project" value="InterPro"/>
</dbReference>
<dbReference type="Proteomes" id="UP000192582">
    <property type="component" value="Unassembled WGS sequence"/>
</dbReference>
<protein>
    <submittedName>
        <fullName evidence="1">Inorganic pyrophosphatase</fullName>
    </submittedName>
</protein>
<dbReference type="InterPro" id="IPR036649">
    <property type="entry name" value="Pyrophosphatase_sf"/>
</dbReference>
<dbReference type="EMBL" id="FWWU01000009">
    <property type="protein sequence ID" value="SMB92873.1"/>
    <property type="molecule type" value="Genomic_DNA"/>
</dbReference>
<organism evidence="1 2">
    <name type="scientific">Deinococcus hopiensis KR-140</name>
    <dbReference type="NCBI Taxonomy" id="695939"/>
    <lineage>
        <taxon>Bacteria</taxon>
        <taxon>Thermotogati</taxon>
        <taxon>Deinococcota</taxon>
        <taxon>Deinococci</taxon>
        <taxon>Deinococcales</taxon>
        <taxon>Deinococcaceae</taxon>
        <taxon>Deinococcus</taxon>
    </lineage>
</organism>
<keyword evidence="2" id="KW-1185">Reference proteome</keyword>
<dbReference type="Gene3D" id="3.90.80.10">
    <property type="entry name" value="Inorganic pyrophosphatase"/>
    <property type="match status" value="1"/>
</dbReference>
<proteinExistence type="predicted"/>
<evidence type="ECO:0000313" key="1">
    <source>
        <dbReference type="EMBL" id="SMB92873.1"/>
    </source>
</evidence>
<dbReference type="GO" id="GO:0006796">
    <property type="term" value="P:phosphate-containing compound metabolic process"/>
    <property type="evidence" value="ECO:0007669"/>
    <property type="project" value="InterPro"/>
</dbReference>
<gene>
    <name evidence="1" type="ORF">SAMN00790413_01752</name>
</gene>
<dbReference type="RefSeq" id="WP_245808426.1">
    <property type="nucleotide sequence ID" value="NZ_FWWU01000009.1"/>
</dbReference>
<accession>A0A1W1VHX6</accession>
<name>A0A1W1VHX6_9DEIO</name>
<evidence type="ECO:0000313" key="2">
    <source>
        <dbReference type="Proteomes" id="UP000192582"/>
    </source>
</evidence>
<reference evidence="1 2" key="1">
    <citation type="submission" date="2017-04" db="EMBL/GenBank/DDBJ databases">
        <authorList>
            <person name="Afonso C.L."/>
            <person name="Miller P.J."/>
            <person name="Scott M.A."/>
            <person name="Spackman E."/>
            <person name="Goraichik I."/>
            <person name="Dimitrov K.M."/>
            <person name="Suarez D.L."/>
            <person name="Swayne D.E."/>
        </authorList>
    </citation>
    <scope>NUCLEOTIDE SEQUENCE [LARGE SCALE GENOMIC DNA]</scope>
    <source>
        <strain evidence="1 2">KR-140</strain>
    </source>
</reference>
<dbReference type="STRING" id="695939.SAMN00790413_01752"/>
<dbReference type="SUPFAM" id="SSF50324">
    <property type="entry name" value="Inorganic pyrophosphatase"/>
    <property type="match status" value="1"/>
</dbReference>
<dbReference type="GO" id="GO:0004427">
    <property type="term" value="F:inorganic diphosphate phosphatase activity"/>
    <property type="evidence" value="ECO:0007669"/>
    <property type="project" value="InterPro"/>
</dbReference>
<dbReference type="GO" id="GO:0000287">
    <property type="term" value="F:magnesium ion binding"/>
    <property type="evidence" value="ECO:0007669"/>
    <property type="project" value="InterPro"/>
</dbReference>
<dbReference type="AlphaFoldDB" id="A0A1W1VHX6"/>